<evidence type="ECO:0000313" key="1">
    <source>
        <dbReference type="EMBL" id="MDH2331555.1"/>
    </source>
</evidence>
<sequence>MNFHQAFRHSLEGALISSIFPMNDGPLHKKVSSDLRDSGTPFAVFTLHSLIQPCATKRLTSSNDGKAAIAPTLVHTMAPT</sequence>
<name>A0AAP3ZXV8_PAEPO</name>
<dbReference type="AlphaFoldDB" id="A0AAP3ZXV8"/>
<comment type="caution">
    <text evidence="1">The sequence shown here is derived from an EMBL/GenBank/DDBJ whole genome shotgun (WGS) entry which is preliminary data.</text>
</comment>
<organism evidence="1 2">
    <name type="scientific">Paenibacillus polymyxa</name>
    <name type="common">Bacillus polymyxa</name>
    <dbReference type="NCBI Taxonomy" id="1406"/>
    <lineage>
        <taxon>Bacteria</taxon>
        <taxon>Bacillati</taxon>
        <taxon>Bacillota</taxon>
        <taxon>Bacilli</taxon>
        <taxon>Bacillales</taxon>
        <taxon>Paenibacillaceae</taxon>
        <taxon>Paenibacillus</taxon>
    </lineage>
</organism>
<dbReference type="EMBL" id="JARVWT010000004">
    <property type="protein sequence ID" value="MDH2331555.1"/>
    <property type="molecule type" value="Genomic_DNA"/>
</dbReference>
<proteinExistence type="predicted"/>
<dbReference type="Proteomes" id="UP001229409">
    <property type="component" value="Unassembled WGS sequence"/>
</dbReference>
<gene>
    <name evidence="1" type="ORF">QDS18_11800</name>
</gene>
<accession>A0AAP3ZXV8</accession>
<dbReference type="RefSeq" id="WP_155613680.1">
    <property type="nucleotide sequence ID" value="NZ_JARVWT010000004.1"/>
</dbReference>
<protein>
    <submittedName>
        <fullName evidence="1">Uncharacterized protein</fullName>
    </submittedName>
</protein>
<evidence type="ECO:0000313" key="2">
    <source>
        <dbReference type="Proteomes" id="UP001229409"/>
    </source>
</evidence>
<reference evidence="1" key="1">
    <citation type="submission" date="2023-04" db="EMBL/GenBank/DDBJ databases">
        <title>Uncovering the Secrets of Slow-Growing Bacteria in Tropical Savanna Soil through Cultivation and Genomic Analysis.</title>
        <authorList>
            <person name="Goncalves O.S."/>
            <person name="Santana M.F."/>
        </authorList>
    </citation>
    <scope>NUCLEOTIDE SEQUENCE</scope>
    <source>
        <strain evidence="1">ANTI</strain>
    </source>
</reference>